<dbReference type="Gene3D" id="3.30.300.30">
    <property type="match status" value="2"/>
</dbReference>
<dbReference type="InterPro" id="IPR020845">
    <property type="entry name" value="AMP-binding_CS"/>
</dbReference>
<dbReference type="CDD" id="cd02440">
    <property type="entry name" value="AdoMet_MTases"/>
    <property type="match status" value="1"/>
</dbReference>
<dbReference type="PANTHER" id="PTHR45527">
    <property type="entry name" value="NONRIBOSOMAL PEPTIDE SYNTHETASE"/>
    <property type="match status" value="1"/>
</dbReference>
<protein>
    <recommendedName>
        <fullName evidence="3">Carrier domain-containing protein</fullName>
    </recommendedName>
</protein>
<dbReference type="GO" id="GO:0009403">
    <property type="term" value="P:toxin biosynthetic process"/>
    <property type="evidence" value="ECO:0007669"/>
    <property type="project" value="UniProtKB-ARBA"/>
</dbReference>
<dbReference type="GO" id="GO:0005737">
    <property type="term" value="C:cytoplasm"/>
    <property type="evidence" value="ECO:0007669"/>
    <property type="project" value="TreeGrafter"/>
</dbReference>
<dbReference type="GO" id="GO:0031177">
    <property type="term" value="F:phosphopantetheine binding"/>
    <property type="evidence" value="ECO:0007669"/>
    <property type="project" value="TreeGrafter"/>
</dbReference>
<evidence type="ECO:0000313" key="5">
    <source>
        <dbReference type="Proteomes" id="UP000032458"/>
    </source>
</evidence>
<dbReference type="Gene3D" id="3.40.50.12780">
    <property type="entry name" value="N-terminal domain of ligase-like"/>
    <property type="match status" value="1"/>
</dbReference>
<dbReference type="Gene3D" id="3.40.50.150">
    <property type="entry name" value="Vaccinia Virus protein VP39"/>
    <property type="match status" value="1"/>
</dbReference>
<comment type="cofactor">
    <cofactor evidence="1">
        <name>pantetheine 4'-phosphate</name>
        <dbReference type="ChEBI" id="CHEBI:47942"/>
    </cofactor>
</comment>
<dbReference type="SUPFAM" id="SSF53474">
    <property type="entry name" value="alpha/beta-Hydrolases"/>
    <property type="match status" value="1"/>
</dbReference>
<evidence type="ECO:0000256" key="2">
    <source>
        <dbReference type="ARBA" id="ARBA00022598"/>
    </source>
</evidence>
<dbReference type="PROSITE" id="PS00455">
    <property type="entry name" value="AMP_BINDING"/>
    <property type="match status" value="1"/>
</dbReference>
<dbReference type="SUPFAM" id="SSF56801">
    <property type="entry name" value="Acetyl-CoA synthetase-like"/>
    <property type="match status" value="1"/>
</dbReference>
<dbReference type="PROSITE" id="PS50075">
    <property type="entry name" value="CARRIER"/>
    <property type="match status" value="1"/>
</dbReference>
<keyword evidence="5" id="KW-1185">Reference proteome</keyword>
<gene>
    <name evidence="4" type="ORF">SNA_20680</name>
</gene>
<dbReference type="InterPro" id="IPR042099">
    <property type="entry name" value="ANL_N_sf"/>
</dbReference>
<evidence type="ECO:0000256" key="1">
    <source>
        <dbReference type="ARBA" id="ARBA00001957"/>
    </source>
</evidence>
<dbReference type="InterPro" id="IPR009081">
    <property type="entry name" value="PP-bd_ACP"/>
</dbReference>
<dbReference type="InterPro" id="IPR001242">
    <property type="entry name" value="Condensation_dom"/>
</dbReference>
<keyword evidence="2" id="KW-0436">Ligase</keyword>
<dbReference type="Pfam" id="PF08242">
    <property type="entry name" value="Methyltransf_12"/>
    <property type="match status" value="1"/>
</dbReference>
<dbReference type="GO" id="GO:0016874">
    <property type="term" value="F:ligase activity"/>
    <property type="evidence" value="ECO:0007669"/>
    <property type="project" value="UniProtKB-KW"/>
</dbReference>
<dbReference type="Gene3D" id="1.10.1200.10">
    <property type="entry name" value="ACP-like"/>
    <property type="match status" value="1"/>
</dbReference>
<dbReference type="InterPro" id="IPR013217">
    <property type="entry name" value="Methyltransf_12"/>
</dbReference>
<proteinExistence type="predicted"/>
<comment type="caution">
    <text evidence="4">The sequence shown here is derived from an EMBL/GenBank/DDBJ whole genome shotgun (WGS) entry which is preliminary data.</text>
</comment>
<dbReference type="InterPro" id="IPR045851">
    <property type="entry name" value="AMP-bd_C_sf"/>
</dbReference>
<dbReference type="Pfam" id="PF00975">
    <property type="entry name" value="Thioesterase"/>
    <property type="match status" value="1"/>
</dbReference>
<evidence type="ECO:0000313" key="4">
    <source>
        <dbReference type="EMBL" id="KIZ16443.1"/>
    </source>
</evidence>
<dbReference type="Pfam" id="PF00501">
    <property type="entry name" value="AMP-binding"/>
    <property type="match status" value="1"/>
</dbReference>
<dbReference type="InterPro" id="IPR001031">
    <property type="entry name" value="Thioesterase"/>
</dbReference>
<dbReference type="InterPro" id="IPR029063">
    <property type="entry name" value="SAM-dependent_MTases_sf"/>
</dbReference>
<dbReference type="SUPFAM" id="SSF52777">
    <property type="entry name" value="CoA-dependent acyltransferases"/>
    <property type="match status" value="1"/>
</dbReference>
<feature type="domain" description="Carrier" evidence="3">
    <location>
        <begin position="1121"/>
        <end position="1202"/>
    </location>
</feature>
<evidence type="ECO:0000259" key="3">
    <source>
        <dbReference type="PROSITE" id="PS50075"/>
    </source>
</evidence>
<dbReference type="InterPro" id="IPR036736">
    <property type="entry name" value="ACP-like_sf"/>
</dbReference>
<dbReference type="PATRIC" id="fig|1240678.4.peg.4371"/>
<name>A0A0D7CJR5_9ACTN</name>
<dbReference type="InterPro" id="IPR029058">
    <property type="entry name" value="AB_hydrolase_fold"/>
</dbReference>
<reference evidence="4 5" key="1">
    <citation type="submission" date="2014-09" db="EMBL/GenBank/DDBJ databases">
        <title>Draft genome sequence of Streptomyces natalensis ATCC 27448, producer of the antifungal pimaricin.</title>
        <authorList>
            <person name="Mendes M.V."/>
            <person name="Beites T."/>
            <person name="Pires S."/>
            <person name="Santos C.L."/>
            <person name="Moradas-Ferreira P."/>
        </authorList>
    </citation>
    <scope>NUCLEOTIDE SEQUENCE [LARGE SCALE GENOMIC DNA]</scope>
    <source>
        <strain evidence="4 5">ATCC 27448</strain>
    </source>
</reference>
<sequence>MVGPQQWAALTAAAQQRGVTPSALLLAVLGRVARRYTDADRSLVTVTVLDRSPVTEDVDRIVGDFTSTAPSEAPGEPGVPFVDLARRAQDSLFEAMDHGAVSGVEVGRMLARRSGGQSSTPQVVLTSTVGAGGGVGRRLRPVVEAGLSQTPQVLLDVQAAPHGGGASLVWDSRDGGIDESVLDAAFGDFVGAVELLAVDESAWDRDVLDRRALPALPRMPRRRTSRTRGALHTRILEHARTDPDAVAVVHSGITVSRGKLADRASAVTRTLADAGVRPGSPVVVALPPGPDQIAAEIGVLAAGCYFVPVDAEWPAARREHILATLSEDGAGSGTGTEVFVIDSDTVLAPAGEVSTGAVDPDGLAYVIFTSGSTGTPKGVALTHAQVATTLDAMEDLLELTADDAVLAVSRHSFDLSVFNVFGLLAAGGRVVLPSSGITADPRTWARAVAEHGVTVWNSVPEQLQLMLDHLDDEGDPARQLSSLRAVLVSGDWVPVRQPEHLWRYSSDARFLALGGATEAAIWSNLHEVTGPLPPDARSVPYGTALPDQGVWVLNADGEPAVTGQTGEIHIGGGGVGAGYVGTDSAAFYRHPDNGERCYRTGDRGRLLPNGEIEFIGRLDGQVKIRGHRIELAEVESALGSVEGVAAAVAATADTGRGTSLVAAVVPRSGPDRRAAGVRAAERVERAVAAEHAAFTAHLDAEAFTTLLDRMNAVALDAMGSKVAEEYARGTTGVEELAAALGGSEHRPLVRRWIRALHDEGRLAVSEDGTITAPPEPHEDAALLRHWSEVRTLGRALDYGDEQLAYVERCLAGLSGLLSGEVDPLALLFPEGSTHVARAAYGENVTGRYLNGLVCAGIRERAAQRNAAGQPLRVLEIGAGVGGTTAPVLAALEGCRTEYTFTDVSRFFLDEAAQRWPQVNVALFDLNEDPQQQGMTPGSFDVVLCANVLHNARDIPAALDRLHGLLAPGGTLAAIDSTRISAPLLVSMEFKEGLTGFTDQRAGTGDAFYSLEQWKDALEASEFERFVDFPAEDSVLRPAAQSVFFAGARLDEAVTTPAQVQEGAAQRLPRYMVPSRVVVLPSLPLTANGKVDRAAVAQLAGRTATGPQHAADAGGPGPARLDAEHRPVAGIWREVLGLDPDHPVAADDNFFELGGDSLLIARCVGRLRREIPGAAGVPWDRLLRAIVADPTVAGCVRALSDGGTAAPAGGTESAQGAAAAQRPLVRLLDGRGSRWRHDAVVFVHDGSGGLGPYRDLIARLEAQTERPAVFGVRRTPGDGLTGTPPEELFDALAERYVRALADHGLGLDRTHGRIHLVGYCMGGLTAACMAERLAGRGTPAGSLTVVSSYRIPFLIEDGLMLDYSFARLMDRDPADAGLDFDEHELGALLNEARARHGDRVPEGSVAQLACEYTQLDQAVAAAPGSVRDRMARLAASDPTGAWTPETLLELREAYVTSLKAVASFRHPGYFGDLTFLRQRGDLHFLPSLKEDMTAFWSEYCLGELSVTEVDGTHFDCLAGDAAAAVTDVLQQVWGGGA</sequence>
<dbReference type="Gene3D" id="3.30.559.30">
    <property type="entry name" value="Nonribosomal peptide synthetase, condensation domain"/>
    <property type="match status" value="1"/>
</dbReference>
<dbReference type="InterPro" id="IPR010071">
    <property type="entry name" value="AA_adenyl_dom"/>
</dbReference>
<dbReference type="SUPFAM" id="SSF53335">
    <property type="entry name" value="S-adenosyl-L-methionine-dependent methyltransferases"/>
    <property type="match status" value="1"/>
</dbReference>
<dbReference type="NCBIfam" id="TIGR01733">
    <property type="entry name" value="AA-adenyl-dom"/>
    <property type="match status" value="1"/>
</dbReference>
<accession>A0A0D7CJR5</accession>
<dbReference type="Pfam" id="PF00668">
    <property type="entry name" value="Condensation"/>
    <property type="match status" value="1"/>
</dbReference>
<dbReference type="GO" id="GO:0043041">
    <property type="term" value="P:amino acid activation for nonribosomal peptide biosynthetic process"/>
    <property type="evidence" value="ECO:0007669"/>
    <property type="project" value="TreeGrafter"/>
</dbReference>
<dbReference type="InterPro" id="IPR000873">
    <property type="entry name" value="AMP-dep_synth/lig_dom"/>
</dbReference>
<dbReference type="Proteomes" id="UP000032458">
    <property type="component" value="Unassembled WGS sequence"/>
</dbReference>
<dbReference type="Gene3D" id="3.40.50.1820">
    <property type="entry name" value="alpha/beta hydrolase"/>
    <property type="match status" value="1"/>
</dbReference>
<dbReference type="PANTHER" id="PTHR45527:SF10">
    <property type="entry name" value="PYOCHELIN SYNTHASE PCHF"/>
    <property type="match status" value="1"/>
</dbReference>
<dbReference type="EMBL" id="JRKI01000028">
    <property type="protein sequence ID" value="KIZ16443.1"/>
    <property type="molecule type" value="Genomic_DNA"/>
</dbReference>
<organism evidence="4 5">
    <name type="scientific">Streptomyces natalensis ATCC 27448</name>
    <dbReference type="NCBI Taxonomy" id="1240678"/>
    <lineage>
        <taxon>Bacteria</taxon>
        <taxon>Bacillati</taxon>
        <taxon>Actinomycetota</taxon>
        <taxon>Actinomycetes</taxon>
        <taxon>Kitasatosporales</taxon>
        <taxon>Streptomycetaceae</taxon>
        <taxon>Streptomyces</taxon>
    </lineage>
</organism>
<dbReference type="Pfam" id="PF00550">
    <property type="entry name" value="PP-binding"/>
    <property type="match status" value="1"/>
</dbReference>
<dbReference type="SUPFAM" id="SSF47336">
    <property type="entry name" value="ACP-like"/>
    <property type="match status" value="1"/>
</dbReference>